<dbReference type="PANTHER" id="PTHR10283">
    <property type="entry name" value="SOLUTE CARRIER FAMILY 13 MEMBER"/>
    <property type="match status" value="1"/>
</dbReference>
<dbReference type="Pfam" id="PF00939">
    <property type="entry name" value="Na_sulph_symp"/>
    <property type="match status" value="1"/>
</dbReference>
<accession>A0ABY7GEC0</accession>
<organism evidence="7 8">
    <name type="scientific">Mya arenaria</name>
    <name type="common">Soft-shell clam</name>
    <dbReference type="NCBI Taxonomy" id="6604"/>
    <lineage>
        <taxon>Eukaryota</taxon>
        <taxon>Metazoa</taxon>
        <taxon>Spiralia</taxon>
        <taxon>Lophotrochozoa</taxon>
        <taxon>Mollusca</taxon>
        <taxon>Bivalvia</taxon>
        <taxon>Autobranchia</taxon>
        <taxon>Heteroconchia</taxon>
        <taxon>Euheterodonta</taxon>
        <taxon>Imparidentia</taxon>
        <taxon>Neoheterodontei</taxon>
        <taxon>Myida</taxon>
        <taxon>Myoidea</taxon>
        <taxon>Myidae</taxon>
        <taxon>Mya</taxon>
    </lineage>
</organism>
<evidence type="ECO:0000256" key="6">
    <source>
        <dbReference type="SAM" id="Phobius"/>
    </source>
</evidence>
<sequence length="159" mass="17935">MRNSLRNIVNTLVATKCIWVTFLAFVLPIKLATDYPPELKQDISMLLLGGLLIALALEETRLHYRISLYVLVLVGAQPMMLMLGAMVSTWLLSFWINNTSATAMMIPIILAVCESVREVRAQSVEESESKTLVTYEVEMRDVTVNDSSEIQNGRTRTKR</sequence>
<feature type="transmembrane region" description="Helical" evidence="6">
    <location>
        <begin position="69"/>
        <end position="88"/>
    </location>
</feature>
<gene>
    <name evidence="7" type="ORF">MAR_034421</name>
</gene>
<evidence type="ECO:0000256" key="1">
    <source>
        <dbReference type="ARBA" id="ARBA00004141"/>
    </source>
</evidence>
<dbReference type="EMBL" id="CP111028">
    <property type="protein sequence ID" value="WAR31879.1"/>
    <property type="molecule type" value="Genomic_DNA"/>
</dbReference>
<evidence type="ECO:0000256" key="5">
    <source>
        <dbReference type="ARBA" id="ARBA00023136"/>
    </source>
</evidence>
<evidence type="ECO:0000256" key="2">
    <source>
        <dbReference type="ARBA" id="ARBA00006772"/>
    </source>
</evidence>
<proteinExistence type="inferred from homology"/>
<feature type="transmembrane region" description="Helical" evidence="6">
    <location>
        <begin position="7"/>
        <end position="27"/>
    </location>
</feature>
<evidence type="ECO:0000313" key="8">
    <source>
        <dbReference type="Proteomes" id="UP001164746"/>
    </source>
</evidence>
<evidence type="ECO:0000256" key="3">
    <source>
        <dbReference type="ARBA" id="ARBA00022692"/>
    </source>
</evidence>
<keyword evidence="3 6" id="KW-0812">Transmembrane</keyword>
<evidence type="ECO:0000256" key="4">
    <source>
        <dbReference type="ARBA" id="ARBA00022989"/>
    </source>
</evidence>
<dbReference type="PANTHER" id="PTHR10283:SF82">
    <property type="entry name" value="SOLUTE CARRIER FAMILY 13 MEMBER 2"/>
    <property type="match status" value="1"/>
</dbReference>
<reference evidence="7" key="1">
    <citation type="submission" date="2022-11" db="EMBL/GenBank/DDBJ databases">
        <title>Centuries of genome instability and evolution in soft-shell clam transmissible cancer (bioRxiv).</title>
        <authorList>
            <person name="Hart S.F.M."/>
            <person name="Yonemitsu M.A."/>
            <person name="Giersch R.M."/>
            <person name="Beal B.F."/>
            <person name="Arriagada G."/>
            <person name="Davis B.W."/>
            <person name="Ostrander E.A."/>
            <person name="Goff S.P."/>
            <person name="Metzger M.J."/>
        </authorList>
    </citation>
    <scope>NUCLEOTIDE SEQUENCE</scope>
    <source>
        <strain evidence="7">MELC-2E11</strain>
        <tissue evidence="7">Siphon/mantle</tissue>
    </source>
</reference>
<name>A0ABY7GEC0_MYAAR</name>
<comment type="subcellular location">
    <subcellularLocation>
        <location evidence="1">Membrane</location>
        <topology evidence="1">Multi-pass membrane protein</topology>
    </subcellularLocation>
</comment>
<evidence type="ECO:0000313" key="7">
    <source>
        <dbReference type="EMBL" id="WAR31879.1"/>
    </source>
</evidence>
<keyword evidence="8" id="KW-1185">Reference proteome</keyword>
<comment type="similarity">
    <text evidence="2">Belongs to the SLC13A/DASS transporter (TC 2.A.47) family. NADC subfamily.</text>
</comment>
<feature type="transmembrane region" description="Helical" evidence="6">
    <location>
        <begin position="94"/>
        <end position="113"/>
    </location>
</feature>
<protein>
    <submittedName>
        <fullName evidence="7">S13A3-like protein</fullName>
    </submittedName>
</protein>
<dbReference type="InterPro" id="IPR001898">
    <property type="entry name" value="SLC13A/DASS"/>
</dbReference>
<keyword evidence="4 6" id="KW-1133">Transmembrane helix</keyword>
<keyword evidence="5 6" id="KW-0472">Membrane</keyword>
<dbReference type="Proteomes" id="UP001164746">
    <property type="component" value="Chromosome 17"/>
</dbReference>
<feature type="transmembrane region" description="Helical" evidence="6">
    <location>
        <begin position="39"/>
        <end position="57"/>
    </location>
</feature>